<evidence type="ECO:0000313" key="3">
    <source>
        <dbReference type="Proteomes" id="UP000753908"/>
    </source>
</evidence>
<reference evidence="2" key="2">
    <citation type="journal article" date="2022" name="Microbiol. Resour. Announc.">
        <title>Metagenome Sequencing to Explore Phylogenomics of Terrestrial Cyanobacteria.</title>
        <authorList>
            <person name="Ward R.D."/>
            <person name="Stajich J.E."/>
            <person name="Johansen J.R."/>
            <person name="Huntemann M."/>
            <person name="Clum A."/>
            <person name="Foster B."/>
            <person name="Foster B."/>
            <person name="Roux S."/>
            <person name="Palaniappan K."/>
            <person name="Varghese N."/>
            <person name="Mukherjee S."/>
            <person name="Reddy T.B.K."/>
            <person name="Daum C."/>
            <person name="Copeland A."/>
            <person name="Chen I.A."/>
            <person name="Ivanova N.N."/>
            <person name="Kyrpides N.C."/>
            <person name="Shapiro N."/>
            <person name="Eloe-Fadrosh E.A."/>
            <person name="Pietrasiak N."/>
        </authorList>
    </citation>
    <scope>NUCLEOTIDE SEQUENCE</scope>
    <source>
        <strain evidence="2">CPER-KK1</strain>
    </source>
</reference>
<accession>A0A951PK52</accession>
<dbReference type="Proteomes" id="UP000753908">
    <property type="component" value="Unassembled WGS sequence"/>
</dbReference>
<evidence type="ECO:0000256" key="1">
    <source>
        <dbReference type="SAM" id="Phobius"/>
    </source>
</evidence>
<dbReference type="AlphaFoldDB" id="A0A951PK52"/>
<keyword evidence="1" id="KW-0472">Membrane</keyword>
<organism evidence="2 3">
    <name type="scientific">Symplocastrum torsivum CPER-KK1</name>
    <dbReference type="NCBI Taxonomy" id="450513"/>
    <lineage>
        <taxon>Bacteria</taxon>
        <taxon>Bacillati</taxon>
        <taxon>Cyanobacteriota</taxon>
        <taxon>Cyanophyceae</taxon>
        <taxon>Oscillatoriophycideae</taxon>
        <taxon>Oscillatoriales</taxon>
        <taxon>Microcoleaceae</taxon>
        <taxon>Symplocastrum</taxon>
    </lineage>
</organism>
<evidence type="ECO:0000313" key="2">
    <source>
        <dbReference type="EMBL" id="MBW4545380.1"/>
    </source>
</evidence>
<reference evidence="2" key="1">
    <citation type="submission" date="2021-05" db="EMBL/GenBank/DDBJ databases">
        <authorList>
            <person name="Pietrasiak N."/>
            <person name="Ward R."/>
            <person name="Stajich J.E."/>
            <person name="Kurbessoian T."/>
        </authorList>
    </citation>
    <scope>NUCLEOTIDE SEQUENCE</scope>
    <source>
        <strain evidence="2">CPER-KK1</strain>
    </source>
</reference>
<protein>
    <submittedName>
        <fullName evidence="2">Uncharacterized protein</fullName>
    </submittedName>
</protein>
<proteinExistence type="predicted"/>
<feature type="transmembrane region" description="Helical" evidence="1">
    <location>
        <begin position="91"/>
        <end position="109"/>
    </location>
</feature>
<name>A0A951PK52_9CYAN</name>
<sequence>MNPQENRDYERRLQELETELDKDRIPTVDNQLGQPLLTRNVNHSQPEKSVLSQVANWFNRLPSGGKVAVGIVAAVVGFAILRSVLQLVASLISLAILGVILYLVYKFFVTSKSSK</sequence>
<keyword evidence="1" id="KW-1133">Transmembrane helix</keyword>
<comment type="caution">
    <text evidence="2">The sequence shown here is derived from an EMBL/GenBank/DDBJ whole genome shotgun (WGS) entry which is preliminary data.</text>
</comment>
<keyword evidence="1" id="KW-0812">Transmembrane</keyword>
<dbReference type="EMBL" id="JAHHIF010000014">
    <property type="protein sequence ID" value="MBW4545380.1"/>
    <property type="molecule type" value="Genomic_DNA"/>
</dbReference>
<gene>
    <name evidence="2" type="ORF">KME25_13170</name>
</gene>
<feature type="transmembrane region" description="Helical" evidence="1">
    <location>
        <begin position="67"/>
        <end position="85"/>
    </location>
</feature>